<gene>
    <name evidence="9" type="primary">pfp</name>
    <name evidence="11" type="ORF">CYJ34_01490</name>
</gene>
<dbReference type="InterPro" id="IPR022953">
    <property type="entry name" value="ATP_PFK"/>
</dbReference>
<keyword evidence="3 9" id="KW-0963">Cytoplasm</keyword>
<dbReference type="RefSeq" id="WP_101539568.1">
    <property type="nucleotide sequence ID" value="NZ_PKGS01000001.1"/>
</dbReference>
<dbReference type="GO" id="GO:0070095">
    <property type="term" value="F:fructose-6-phosphate binding"/>
    <property type="evidence" value="ECO:0007669"/>
    <property type="project" value="TreeGrafter"/>
</dbReference>
<comment type="caution">
    <text evidence="11">The sequence shown here is derived from an EMBL/GenBank/DDBJ whole genome shotgun (WGS) entry which is preliminary data.</text>
</comment>
<dbReference type="GO" id="GO:0006002">
    <property type="term" value="P:fructose 6-phosphate metabolic process"/>
    <property type="evidence" value="ECO:0007669"/>
    <property type="project" value="InterPro"/>
</dbReference>
<evidence type="ECO:0000256" key="8">
    <source>
        <dbReference type="ARBA" id="ARBA00023152"/>
    </source>
</evidence>
<dbReference type="PANTHER" id="PTHR13697:SF52">
    <property type="entry name" value="ATP-DEPENDENT 6-PHOSPHOFRUCTOKINASE 3"/>
    <property type="match status" value="1"/>
</dbReference>
<dbReference type="Gene3D" id="3.40.50.450">
    <property type="match status" value="1"/>
</dbReference>
<dbReference type="GO" id="GO:0030388">
    <property type="term" value="P:fructose 1,6-bisphosphate metabolic process"/>
    <property type="evidence" value="ECO:0007669"/>
    <property type="project" value="TreeGrafter"/>
</dbReference>
<dbReference type="Pfam" id="PF00365">
    <property type="entry name" value="PFK"/>
    <property type="match status" value="1"/>
</dbReference>
<comment type="function">
    <text evidence="9">Catalyzes the phosphorylation of D-fructose 6-phosphate, the first committing step of glycolysis. Uses inorganic phosphate (PPi) as phosphoryl donor instead of ATP like common ATP-dependent phosphofructokinases (ATP-PFKs), which renders the reaction reversible, and can thus function both in glycolysis and gluconeogenesis. Consistently, PPi-PFK can replace the enzymes of both the forward (ATP-PFK) and reverse (fructose-bisphosphatase (FBPase)) reactions.</text>
</comment>
<keyword evidence="8 9" id="KW-0324">Glycolysis</keyword>
<organism evidence="11 12">
    <name type="scientific">Anaerococcus octavius</name>
    <dbReference type="NCBI Taxonomy" id="54007"/>
    <lineage>
        <taxon>Bacteria</taxon>
        <taxon>Bacillati</taxon>
        <taxon>Bacillota</taxon>
        <taxon>Tissierellia</taxon>
        <taxon>Tissierellales</taxon>
        <taxon>Peptoniphilaceae</taxon>
        <taxon>Anaerococcus</taxon>
    </lineage>
</organism>
<feature type="binding site" evidence="9">
    <location>
        <begin position="187"/>
        <end position="189"/>
    </location>
    <ligand>
        <name>substrate</name>
    </ligand>
</feature>
<comment type="catalytic activity">
    <reaction evidence="9">
        <text>beta-D-fructose 6-phosphate + diphosphate = beta-D-fructose 1,6-bisphosphate + phosphate + H(+)</text>
        <dbReference type="Rhea" id="RHEA:13613"/>
        <dbReference type="ChEBI" id="CHEBI:15378"/>
        <dbReference type="ChEBI" id="CHEBI:32966"/>
        <dbReference type="ChEBI" id="CHEBI:33019"/>
        <dbReference type="ChEBI" id="CHEBI:43474"/>
        <dbReference type="ChEBI" id="CHEBI:57634"/>
        <dbReference type="EC" id="2.7.1.90"/>
    </reaction>
</comment>
<dbReference type="GO" id="GO:0048029">
    <property type="term" value="F:monosaccharide binding"/>
    <property type="evidence" value="ECO:0007669"/>
    <property type="project" value="TreeGrafter"/>
</dbReference>
<dbReference type="EC" id="2.7.1.90" evidence="9"/>
<evidence type="ECO:0000256" key="1">
    <source>
        <dbReference type="ARBA" id="ARBA00001946"/>
    </source>
</evidence>
<evidence type="ECO:0000313" key="11">
    <source>
        <dbReference type="EMBL" id="PKZ17408.1"/>
    </source>
</evidence>
<feature type="binding site" evidence="9">
    <location>
        <begin position="141"/>
        <end position="143"/>
    </location>
    <ligand>
        <name>substrate</name>
    </ligand>
</feature>
<evidence type="ECO:0000256" key="6">
    <source>
        <dbReference type="ARBA" id="ARBA00022777"/>
    </source>
</evidence>
<feature type="domain" description="Phosphofructokinase" evidence="10">
    <location>
        <begin position="4"/>
        <end position="303"/>
    </location>
</feature>
<evidence type="ECO:0000259" key="10">
    <source>
        <dbReference type="Pfam" id="PF00365"/>
    </source>
</evidence>
<evidence type="ECO:0000256" key="5">
    <source>
        <dbReference type="ARBA" id="ARBA00022723"/>
    </source>
</evidence>
<sequence length="411" mass="45989">MKKAIIAQSGGPTSVINSSLAGAISSFIENDFDNIFLSINGIEGIINGNIKEVDKKRFVSNNIDKKLMARPSSILGSCRFKLPESFNDGIYEKIFDNLKKLDISSLIYIGGNDSMDTVMKLNSYMKNKSIKNINIIGCPKTIDNDLCEMDHSPGFGSAAKYINTTIQSLRADVDIYNLKSVTFVEIMGRNAGWLAASSLVSNYKKDKKFVNLLYLPEEKKSLDEIIDEIKKELESENNLIVAVAEGFMDTEDKLNIDMFSNTDDGFNHKIVAGVASRLADIVRNKLNIKSRAVELNIVQRSNILISKTDSKEAYELGSLAAKLSIESTNLIPILNRQKGEDYDISYQAVNPEKIANKEKKIPQAWIKDEKKLEKEIIAYTLPLINGEVKQEYENGLPVFVNLKDFIMEKDL</sequence>
<dbReference type="GO" id="GO:0042802">
    <property type="term" value="F:identical protein binding"/>
    <property type="evidence" value="ECO:0007669"/>
    <property type="project" value="TreeGrafter"/>
</dbReference>
<dbReference type="AlphaFoldDB" id="A0A2I1MBB0"/>
<dbReference type="GO" id="GO:0046872">
    <property type="term" value="F:metal ion binding"/>
    <property type="evidence" value="ECO:0007669"/>
    <property type="project" value="UniProtKB-KW"/>
</dbReference>
<evidence type="ECO:0000256" key="3">
    <source>
        <dbReference type="ARBA" id="ARBA00022490"/>
    </source>
</evidence>
<feature type="site" description="Important for catalytic activity; stabilizes the transition state when the phosphoryl donor is PPi" evidence="9">
    <location>
        <position position="140"/>
    </location>
</feature>
<comment type="subunit">
    <text evidence="9">Homodimer.</text>
</comment>
<evidence type="ECO:0000256" key="2">
    <source>
        <dbReference type="ARBA" id="ARBA00004679"/>
    </source>
</evidence>
<protein>
    <recommendedName>
        <fullName evidence="9">Pyrophosphate--fructose 6-phosphate 1-phosphotransferase</fullName>
        <ecNumber evidence="9">2.7.1.90</ecNumber>
    </recommendedName>
    <alternativeName>
        <fullName evidence="9">6-phosphofructokinase, pyrophosphate dependent</fullName>
    </alternativeName>
    <alternativeName>
        <fullName evidence="9">PPi-dependent phosphofructokinase</fullName>
        <shortName evidence="9">PPi-PFK</shortName>
    </alternativeName>
    <alternativeName>
        <fullName evidence="9">Pyrophosphate-dependent 6-phosphofructose-1-kinase</fullName>
    </alternativeName>
</protein>
<evidence type="ECO:0000256" key="7">
    <source>
        <dbReference type="ARBA" id="ARBA00022842"/>
    </source>
</evidence>
<comment type="pathway">
    <text evidence="2 9">Carbohydrate degradation; glycolysis; D-glyceraldehyde 3-phosphate and glycerone phosphate from D-glucose: step 3/4.</text>
</comment>
<dbReference type="NCBIfam" id="NF010675">
    <property type="entry name" value="PRK14072.1"/>
    <property type="match status" value="1"/>
</dbReference>
<feature type="binding site" evidence="9">
    <location>
        <position position="245"/>
    </location>
    <ligand>
        <name>substrate</name>
    </ligand>
</feature>
<dbReference type="InterPro" id="IPR000023">
    <property type="entry name" value="Phosphofructokinase_dom"/>
</dbReference>
<evidence type="ECO:0000256" key="9">
    <source>
        <dbReference type="HAMAP-Rule" id="MF_01978"/>
    </source>
</evidence>
<proteinExistence type="inferred from homology"/>
<dbReference type="GO" id="GO:0005945">
    <property type="term" value="C:6-phosphofructokinase complex"/>
    <property type="evidence" value="ECO:0007669"/>
    <property type="project" value="TreeGrafter"/>
</dbReference>
<keyword evidence="12" id="KW-1185">Reference proteome</keyword>
<keyword evidence="6 9" id="KW-0418">Kinase</keyword>
<dbReference type="EMBL" id="PKGS01000001">
    <property type="protein sequence ID" value="PKZ17408.1"/>
    <property type="molecule type" value="Genomic_DNA"/>
</dbReference>
<dbReference type="InterPro" id="IPR035966">
    <property type="entry name" value="PKF_sf"/>
</dbReference>
<dbReference type="GO" id="GO:0003872">
    <property type="term" value="F:6-phosphofructokinase activity"/>
    <property type="evidence" value="ECO:0007669"/>
    <property type="project" value="UniProtKB-UniRule"/>
</dbReference>
<keyword evidence="4 9" id="KW-0808">Transferase</keyword>
<dbReference type="HAMAP" id="MF_01978">
    <property type="entry name" value="Phosphofructokinase_II_B2"/>
    <property type="match status" value="1"/>
</dbReference>
<dbReference type="PANTHER" id="PTHR13697">
    <property type="entry name" value="PHOSPHOFRUCTOKINASE"/>
    <property type="match status" value="1"/>
</dbReference>
<dbReference type="InterPro" id="IPR011404">
    <property type="entry name" value="PPi-PFK"/>
</dbReference>
<dbReference type="GO" id="GO:0061621">
    <property type="term" value="P:canonical glycolysis"/>
    <property type="evidence" value="ECO:0007669"/>
    <property type="project" value="TreeGrafter"/>
</dbReference>
<dbReference type="PIRSF" id="PIRSF036483">
    <property type="entry name" value="PFK_XF0274"/>
    <property type="match status" value="1"/>
</dbReference>
<keyword evidence="7 9" id="KW-0460">Magnesium</keyword>
<dbReference type="PRINTS" id="PR00476">
    <property type="entry name" value="PHFRCTKINASE"/>
</dbReference>
<reference evidence="11 12" key="1">
    <citation type="submission" date="2017-12" db="EMBL/GenBank/DDBJ databases">
        <title>Phylogenetic diversity of female urinary microbiome.</title>
        <authorList>
            <person name="Thomas-White K."/>
            <person name="Wolfe A.J."/>
        </authorList>
    </citation>
    <scope>NUCLEOTIDE SEQUENCE [LARGE SCALE GENOMIC DNA]</scope>
    <source>
        <strain evidence="11 12">UMB0119</strain>
    </source>
</reference>
<name>A0A2I1MBB0_9FIRM</name>
<evidence type="ECO:0000256" key="4">
    <source>
        <dbReference type="ARBA" id="ARBA00022679"/>
    </source>
</evidence>
<comment type="caution">
    <text evidence="9">Lacks conserved residue(s) required for the propagation of feature annotation.</text>
</comment>
<dbReference type="GO" id="GO:0047334">
    <property type="term" value="F:diphosphate-fructose-6-phosphate 1-phosphotransferase activity"/>
    <property type="evidence" value="ECO:0007669"/>
    <property type="project" value="UniProtKB-EC"/>
</dbReference>
<feature type="binding site" evidence="9">
    <location>
        <position position="112"/>
    </location>
    <ligand>
        <name>Mg(2+)</name>
        <dbReference type="ChEBI" id="CHEBI:18420"/>
        <note>catalytic</note>
    </ligand>
</feature>
<dbReference type="UniPathway" id="UPA00109">
    <property type="reaction ID" value="UER00182"/>
</dbReference>
<evidence type="ECO:0000313" key="12">
    <source>
        <dbReference type="Proteomes" id="UP000234335"/>
    </source>
</evidence>
<dbReference type="GO" id="GO:0005524">
    <property type="term" value="F:ATP binding"/>
    <property type="evidence" value="ECO:0007669"/>
    <property type="project" value="TreeGrafter"/>
</dbReference>
<comment type="similarity">
    <text evidence="9">Belongs to the phosphofructokinase type A (PFKA) family. PPi-dependent PFK group II subfamily. Clade 'B2' sub-subfamily.</text>
</comment>
<comment type="subcellular location">
    <subcellularLocation>
        <location evidence="9">Cytoplasm</location>
    </subcellularLocation>
</comment>
<dbReference type="Gene3D" id="3.40.50.460">
    <property type="entry name" value="Phosphofructokinase domain"/>
    <property type="match status" value="1"/>
</dbReference>
<comment type="cofactor">
    <cofactor evidence="1 9">
        <name>Mg(2+)</name>
        <dbReference type="ChEBI" id="CHEBI:18420"/>
    </cofactor>
</comment>
<feature type="active site" description="Proton acceptor" evidence="9">
    <location>
        <position position="143"/>
    </location>
</feature>
<dbReference type="Proteomes" id="UP000234335">
    <property type="component" value="Unassembled WGS sequence"/>
</dbReference>
<keyword evidence="5 9" id="KW-0479">Metal-binding</keyword>
<dbReference type="GO" id="GO:0016208">
    <property type="term" value="F:AMP binding"/>
    <property type="evidence" value="ECO:0007669"/>
    <property type="project" value="TreeGrafter"/>
</dbReference>
<accession>A0A2I1MBB0</accession>
<comment type="activity regulation">
    <text evidence="9">Non-allosteric.</text>
</comment>
<feature type="site" description="Important for catalytic activity and substrate specificity; stabilizes the transition state when the phosphoryl donor is PPi; prevents ATP from binding by mimicking the alpha-phosphate group of ATP" evidence="9">
    <location>
        <position position="113"/>
    </location>
</feature>
<feature type="binding site" evidence="9">
    <location>
        <position position="11"/>
    </location>
    <ligand>
        <name>diphosphate</name>
        <dbReference type="ChEBI" id="CHEBI:33019"/>
    </ligand>
</feature>
<dbReference type="SUPFAM" id="SSF53784">
    <property type="entry name" value="Phosphofructokinase"/>
    <property type="match status" value="1"/>
</dbReference>